<dbReference type="Proteomes" id="UP000248659">
    <property type="component" value="Unassembled WGS sequence"/>
</dbReference>
<evidence type="ECO:0000259" key="3">
    <source>
        <dbReference type="Pfam" id="PF13598"/>
    </source>
</evidence>
<dbReference type="InterPro" id="IPR025554">
    <property type="entry name" value="DUF4140"/>
</dbReference>
<evidence type="ECO:0000256" key="2">
    <source>
        <dbReference type="SAM" id="SignalP"/>
    </source>
</evidence>
<evidence type="ECO:0000259" key="4">
    <source>
        <dbReference type="Pfam" id="PF13600"/>
    </source>
</evidence>
<keyword evidence="2" id="KW-0732">Signal</keyword>
<protein>
    <recommendedName>
        <fullName evidence="7">DUF4139 domain-containing protein</fullName>
    </recommendedName>
</protein>
<dbReference type="EMBL" id="MUAV01000022">
    <property type="protein sequence ID" value="RAP40225.1"/>
    <property type="molecule type" value="Genomic_DNA"/>
</dbReference>
<sequence>MRAFALCLILTPLPVWADDLLIPSRVSAVTLFPDGAAVTRSAAFDLPAGTHRLILADLPETTPLGSVRVAVEGASLGSVSARRDFVPPRGAGKSPEIEAAEAEVERRRQALEAAEAEIARTRAEAQGAEARAAFLGRLGQGEAAVAVPVEDLRALARMIGTETEGALADAIAARGRADLAERGLTPLREALAEAEQALAALVPEDAARAMLAITVTGPEGAPAEGEVTVSYTVEAARWRPVYDLRLDRAARRLTVERGALVAQETGETWSQVALSLSTARPGGQTAPSDLWPLLRRISDPVAAFEASDLAVRSRAVLAAPQMAEMDAAPAGAAPVIAVADFDGLAVSYDYPAAVDIATGADNLRLSLGDLGMPVELAAEAVPEFDDSAYLVASFVNETGEILLPSSEAMAYLDGRFVGQQAIGLIPAGGKADLPFGPIDGLRLTRTVLDRNEGDRGVLKRSNEQSEAVRIEVENLTAESWPVRLLDRVPYSEQEDLKIVWQADPAPSGTDVEGRRGLLEWRFDLAPGATREVALSHRLTWPEGKVLD</sequence>
<evidence type="ECO:0000313" key="5">
    <source>
        <dbReference type="EMBL" id="RAP40225.1"/>
    </source>
</evidence>
<dbReference type="Pfam" id="PF13598">
    <property type="entry name" value="DUF4139"/>
    <property type="match status" value="1"/>
</dbReference>
<evidence type="ECO:0000313" key="6">
    <source>
        <dbReference type="Proteomes" id="UP000248659"/>
    </source>
</evidence>
<evidence type="ECO:0000256" key="1">
    <source>
        <dbReference type="SAM" id="Coils"/>
    </source>
</evidence>
<keyword evidence="6" id="KW-1185">Reference proteome</keyword>
<dbReference type="InterPro" id="IPR011935">
    <property type="entry name" value="CHP02231"/>
</dbReference>
<feature type="domain" description="DUF4140" evidence="4">
    <location>
        <begin position="29"/>
        <end position="135"/>
    </location>
</feature>
<dbReference type="Pfam" id="PF13600">
    <property type="entry name" value="DUF4140"/>
    <property type="match status" value="1"/>
</dbReference>
<name>A0ABX9DD21_9RHOB</name>
<reference evidence="5 6" key="1">
    <citation type="submission" date="2017-01" db="EMBL/GenBank/DDBJ databases">
        <title>Genome sequence of Rhodovulum viride JA756.</title>
        <authorList>
            <person name="Lakshmi K.V."/>
            <person name="Tushar L.D."/>
            <person name="Sasikala C."/>
            <person name="Venkataramana C."/>
        </authorList>
    </citation>
    <scope>NUCLEOTIDE SEQUENCE [LARGE SCALE GENOMIC DNA]</scope>
    <source>
        <strain evidence="5 6">JA756</strain>
    </source>
</reference>
<comment type="caution">
    <text evidence="5">The sequence shown here is derived from an EMBL/GenBank/DDBJ whole genome shotgun (WGS) entry which is preliminary data.</text>
</comment>
<keyword evidence="1" id="KW-0175">Coiled coil</keyword>
<dbReference type="NCBIfam" id="TIGR02231">
    <property type="entry name" value="mucoidy inhibitor MuiA family protein"/>
    <property type="match status" value="1"/>
</dbReference>
<proteinExistence type="predicted"/>
<accession>A0ABX9DD21</accession>
<dbReference type="PANTHER" id="PTHR31005:SF8">
    <property type="entry name" value="DUF4139 DOMAIN-CONTAINING PROTEIN"/>
    <property type="match status" value="1"/>
</dbReference>
<feature type="coiled-coil region" evidence="1">
    <location>
        <begin position="97"/>
        <end position="131"/>
    </location>
</feature>
<dbReference type="InterPro" id="IPR037291">
    <property type="entry name" value="DUF4139"/>
</dbReference>
<feature type="chain" id="PRO_5046209375" description="DUF4139 domain-containing protein" evidence="2">
    <location>
        <begin position="18"/>
        <end position="547"/>
    </location>
</feature>
<dbReference type="RefSeq" id="WP_112316763.1">
    <property type="nucleotide sequence ID" value="NZ_MUAV01000022.1"/>
</dbReference>
<gene>
    <name evidence="5" type="ORF">BYZ73_16305</name>
</gene>
<evidence type="ECO:0008006" key="7">
    <source>
        <dbReference type="Google" id="ProtNLM"/>
    </source>
</evidence>
<feature type="signal peptide" evidence="2">
    <location>
        <begin position="1"/>
        <end position="17"/>
    </location>
</feature>
<dbReference type="PANTHER" id="PTHR31005">
    <property type="entry name" value="DUF4139 DOMAIN-CONTAINING PROTEIN"/>
    <property type="match status" value="1"/>
</dbReference>
<feature type="domain" description="DUF4139" evidence="3">
    <location>
        <begin position="227"/>
        <end position="542"/>
    </location>
</feature>
<organism evidence="5 6">
    <name type="scientific">Rhodovulum viride</name>
    <dbReference type="NCBI Taxonomy" id="1231134"/>
    <lineage>
        <taxon>Bacteria</taxon>
        <taxon>Pseudomonadati</taxon>
        <taxon>Pseudomonadota</taxon>
        <taxon>Alphaproteobacteria</taxon>
        <taxon>Rhodobacterales</taxon>
        <taxon>Paracoccaceae</taxon>
        <taxon>Rhodovulum</taxon>
    </lineage>
</organism>